<accession>A0A0V1BYU8</accession>
<dbReference type="EMBL" id="JYDH01000004">
    <property type="protein sequence ID" value="KRY42235.1"/>
    <property type="molecule type" value="Genomic_DNA"/>
</dbReference>
<proteinExistence type="predicted"/>
<dbReference type="AlphaFoldDB" id="A0A0V1BYU8"/>
<name>A0A0V1BYU8_TRISP</name>
<sequence>MQNETFRKREQQKDDEVKDNGLWKDIDQCHGGSQYPLAMHPPPTACVKGLKFLELNLNRVCSKTQ</sequence>
<organism evidence="2 3">
    <name type="scientific">Trichinella spiralis</name>
    <name type="common">Trichina worm</name>
    <dbReference type="NCBI Taxonomy" id="6334"/>
    <lineage>
        <taxon>Eukaryota</taxon>
        <taxon>Metazoa</taxon>
        <taxon>Ecdysozoa</taxon>
        <taxon>Nematoda</taxon>
        <taxon>Enoplea</taxon>
        <taxon>Dorylaimia</taxon>
        <taxon>Trichinellida</taxon>
        <taxon>Trichinellidae</taxon>
        <taxon>Trichinella</taxon>
    </lineage>
</organism>
<evidence type="ECO:0000313" key="3">
    <source>
        <dbReference type="Proteomes" id="UP000054776"/>
    </source>
</evidence>
<comment type="caution">
    <text evidence="2">The sequence shown here is derived from an EMBL/GenBank/DDBJ whole genome shotgun (WGS) entry which is preliminary data.</text>
</comment>
<feature type="region of interest" description="Disordered" evidence="1">
    <location>
        <begin position="1"/>
        <end position="21"/>
    </location>
</feature>
<reference evidence="2 3" key="1">
    <citation type="submission" date="2015-01" db="EMBL/GenBank/DDBJ databases">
        <title>Evolution of Trichinella species and genotypes.</title>
        <authorList>
            <person name="Korhonen P.K."/>
            <person name="Edoardo P."/>
            <person name="Giuseppe L.R."/>
            <person name="Gasser R.B."/>
        </authorList>
    </citation>
    <scope>NUCLEOTIDE SEQUENCE [LARGE SCALE GENOMIC DNA]</scope>
    <source>
        <strain evidence="2">ISS3</strain>
    </source>
</reference>
<dbReference type="Proteomes" id="UP000054776">
    <property type="component" value="Unassembled WGS sequence"/>
</dbReference>
<protein>
    <submittedName>
        <fullName evidence="2">Uncharacterized protein</fullName>
    </submittedName>
</protein>
<gene>
    <name evidence="2" type="ORF">T01_5584</name>
</gene>
<evidence type="ECO:0000256" key="1">
    <source>
        <dbReference type="SAM" id="MobiDB-lite"/>
    </source>
</evidence>
<evidence type="ECO:0000313" key="2">
    <source>
        <dbReference type="EMBL" id="KRY42235.1"/>
    </source>
</evidence>
<keyword evidence="3" id="KW-1185">Reference proteome</keyword>
<dbReference type="InParanoid" id="A0A0V1BYU8"/>